<feature type="transmembrane region" description="Helical" evidence="7">
    <location>
        <begin position="237"/>
        <end position="262"/>
    </location>
</feature>
<reference evidence="10" key="2">
    <citation type="submission" date="2013-04" db="EMBL/GenBank/DDBJ databases">
        <title>Genomic mechanisms accounting for the adaptation to parasitism in nematode-trapping fungi.</title>
        <authorList>
            <person name="Ahren D.G."/>
        </authorList>
    </citation>
    <scope>NUCLEOTIDE SEQUENCE [LARGE SCALE GENOMIC DNA]</scope>
    <source>
        <strain evidence="10">CBS 200.50</strain>
    </source>
</reference>
<feature type="transmembrane region" description="Helical" evidence="7">
    <location>
        <begin position="274"/>
        <end position="292"/>
    </location>
</feature>
<dbReference type="Proteomes" id="UP000015100">
    <property type="component" value="Unassembled WGS sequence"/>
</dbReference>
<dbReference type="EMBL" id="AQGS01000016">
    <property type="protein sequence ID" value="EPS45370.1"/>
    <property type="molecule type" value="Genomic_DNA"/>
</dbReference>
<proteinExistence type="inferred from homology"/>
<feature type="compositionally biased region" description="Basic and acidic residues" evidence="6">
    <location>
        <begin position="420"/>
        <end position="439"/>
    </location>
</feature>
<gene>
    <name evidence="9" type="ORF">H072_594</name>
</gene>
<reference evidence="9 10" key="1">
    <citation type="journal article" date="2013" name="PLoS Genet.">
        <title>Genomic mechanisms accounting for the adaptation to parasitism in nematode-trapping fungi.</title>
        <authorList>
            <person name="Meerupati T."/>
            <person name="Andersson K.M."/>
            <person name="Friman E."/>
            <person name="Kumar D."/>
            <person name="Tunlid A."/>
            <person name="Ahren D."/>
        </authorList>
    </citation>
    <scope>NUCLEOTIDE SEQUENCE [LARGE SCALE GENOMIC DNA]</scope>
    <source>
        <strain evidence="9 10">CBS 200.50</strain>
    </source>
</reference>
<organism evidence="9 10">
    <name type="scientific">Dactylellina haptotyla (strain CBS 200.50)</name>
    <name type="common">Nematode-trapping fungus</name>
    <name type="synonym">Monacrosporium haptotylum</name>
    <dbReference type="NCBI Taxonomy" id="1284197"/>
    <lineage>
        <taxon>Eukaryota</taxon>
        <taxon>Fungi</taxon>
        <taxon>Dikarya</taxon>
        <taxon>Ascomycota</taxon>
        <taxon>Pezizomycotina</taxon>
        <taxon>Orbiliomycetes</taxon>
        <taxon>Orbiliales</taxon>
        <taxon>Orbiliaceae</taxon>
        <taxon>Dactylellina</taxon>
    </lineage>
</organism>
<feature type="compositionally biased region" description="Low complexity" evidence="6">
    <location>
        <begin position="362"/>
        <end position="386"/>
    </location>
</feature>
<dbReference type="PANTHER" id="PTHR33048">
    <property type="entry name" value="PTH11-LIKE INTEGRAL MEMBRANE PROTEIN (AFU_ORTHOLOGUE AFUA_5G11245)"/>
    <property type="match status" value="1"/>
</dbReference>
<dbReference type="GO" id="GO:0016020">
    <property type="term" value="C:membrane"/>
    <property type="evidence" value="ECO:0007669"/>
    <property type="project" value="UniProtKB-SubCell"/>
</dbReference>
<sequence>MVNSNSLAEIGIALQYDFGAFFNNVTAVNLAAEVCEAVRNNVLYLGTNITELVSSYVGQNLTDSETIQLLDEFKELDHDRWPLMAVPLITLTILGGIFVIIRTFTRIKYCGGLKNDDWLLIAGYLCSLVSNTEDLYVAIAANWPAHIWDKTLWEARIHRMLGTLDGYSWYPGKCLVMFSLLLFYHDLYPGRLFQVSCYFCALLTFVWAAAGMLMTQLPCTPHDSWNYLRGFNCISNYVQIFRAHTIFSIVIDILMLLLPVFIVWRLRASVREKVALAFLFGLGSVVVVMAFLRQQSFIYYGSSSDLSWRSIPATTWTCAELQTAIICASIPATRKFFVDIGSQIGSHIGSLGSRISLISRSRSSNAGSSTEGSSSARSRAGSYPASVGHSPQSPKRGFWSILASSAEKDDADLELASPVDADKSVSKDTKVAVKGRDENGSVLSSSSAEDGIYKGDLESGTSSTSL</sequence>
<comment type="subcellular location">
    <subcellularLocation>
        <location evidence="1">Membrane</location>
        <topology evidence="1">Multi-pass membrane protein</topology>
    </subcellularLocation>
</comment>
<evidence type="ECO:0000256" key="2">
    <source>
        <dbReference type="ARBA" id="ARBA00022692"/>
    </source>
</evidence>
<name>S8AQZ9_DACHA</name>
<dbReference type="OrthoDB" id="408702at2759"/>
<evidence type="ECO:0000313" key="9">
    <source>
        <dbReference type="EMBL" id="EPS45370.1"/>
    </source>
</evidence>
<feature type="transmembrane region" description="Helical" evidence="7">
    <location>
        <begin position="122"/>
        <end position="147"/>
    </location>
</feature>
<keyword evidence="10" id="KW-1185">Reference proteome</keyword>
<feature type="domain" description="Rhodopsin" evidence="8">
    <location>
        <begin position="101"/>
        <end position="337"/>
    </location>
</feature>
<evidence type="ECO:0000256" key="3">
    <source>
        <dbReference type="ARBA" id="ARBA00022989"/>
    </source>
</evidence>
<comment type="caution">
    <text evidence="9">The sequence shown here is derived from an EMBL/GenBank/DDBJ whole genome shotgun (WGS) entry which is preliminary data.</text>
</comment>
<evidence type="ECO:0000256" key="4">
    <source>
        <dbReference type="ARBA" id="ARBA00023136"/>
    </source>
</evidence>
<feature type="transmembrane region" description="Helical" evidence="7">
    <location>
        <begin position="167"/>
        <end position="184"/>
    </location>
</feature>
<dbReference type="PANTHER" id="PTHR33048:SF129">
    <property type="entry name" value="INTEGRAL MEMBRANE PROTEIN-RELATED"/>
    <property type="match status" value="1"/>
</dbReference>
<dbReference type="Pfam" id="PF20684">
    <property type="entry name" value="Fung_rhodopsin"/>
    <property type="match status" value="1"/>
</dbReference>
<evidence type="ECO:0000256" key="6">
    <source>
        <dbReference type="SAM" id="MobiDB-lite"/>
    </source>
</evidence>
<feature type="transmembrane region" description="Helical" evidence="7">
    <location>
        <begin position="196"/>
        <end position="217"/>
    </location>
</feature>
<dbReference type="InterPro" id="IPR052337">
    <property type="entry name" value="SAT4-like"/>
</dbReference>
<feature type="region of interest" description="Disordered" evidence="6">
    <location>
        <begin position="362"/>
        <end position="393"/>
    </location>
</feature>
<evidence type="ECO:0000313" key="10">
    <source>
        <dbReference type="Proteomes" id="UP000015100"/>
    </source>
</evidence>
<feature type="transmembrane region" description="Helical" evidence="7">
    <location>
        <begin position="81"/>
        <end position="101"/>
    </location>
</feature>
<evidence type="ECO:0000256" key="5">
    <source>
        <dbReference type="ARBA" id="ARBA00038359"/>
    </source>
</evidence>
<evidence type="ECO:0000259" key="8">
    <source>
        <dbReference type="Pfam" id="PF20684"/>
    </source>
</evidence>
<keyword evidence="2 7" id="KW-0812">Transmembrane</keyword>
<evidence type="ECO:0000256" key="1">
    <source>
        <dbReference type="ARBA" id="ARBA00004141"/>
    </source>
</evidence>
<feature type="region of interest" description="Disordered" evidence="6">
    <location>
        <begin position="409"/>
        <end position="466"/>
    </location>
</feature>
<comment type="similarity">
    <text evidence="5">Belongs to the SAT4 family.</text>
</comment>
<dbReference type="InterPro" id="IPR049326">
    <property type="entry name" value="Rhodopsin_dom_fungi"/>
</dbReference>
<accession>S8AQZ9</accession>
<evidence type="ECO:0000256" key="7">
    <source>
        <dbReference type="SAM" id="Phobius"/>
    </source>
</evidence>
<dbReference type="HOGENOM" id="CLU_586614_0_0_1"/>
<dbReference type="AlphaFoldDB" id="S8AQZ9"/>
<keyword evidence="4 7" id="KW-0472">Membrane</keyword>
<protein>
    <recommendedName>
        <fullName evidence="8">Rhodopsin domain-containing protein</fullName>
    </recommendedName>
</protein>
<keyword evidence="3 7" id="KW-1133">Transmembrane helix</keyword>